<accession>A0ABV6DT37</accession>
<sequence>MNKISKTIMPILTALLLIASVMLSSLSAFPGKAYAYSGGKGTEAEPFIITTANDLKNIKSNLYGYYKLGKDIDIKYDIWTPIGSFDYPFKGGFDGDGHTISGLTISRPQYNDAGFFGFVSTDGYIRNLKFDRC</sequence>
<comment type="caution">
    <text evidence="1">The sequence shown here is derived from an EMBL/GenBank/DDBJ whole genome shotgun (WGS) entry which is preliminary data.</text>
</comment>
<proteinExistence type="predicted"/>
<keyword evidence="2" id="KW-1185">Reference proteome</keyword>
<evidence type="ECO:0000313" key="2">
    <source>
        <dbReference type="Proteomes" id="UP001589776"/>
    </source>
</evidence>
<dbReference type="Gene3D" id="2.160.20.110">
    <property type="match status" value="1"/>
</dbReference>
<gene>
    <name evidence="1" type="ORF">ACFFK0_25865</name>
</gene>
<dbReference type="EMBL" id="JBHLWN010000104">
    <property type="protein sequence ID" value="MFC0215828.1"/>
    <property type="molecule type" value="Genomic_DNA"/>
</dbReference>
<dbReference type="Proteomes" id="UP001589776">
    <property type="component" value="Unassembled WGS sequence"/>
</dbReference>
<dbReference type="RefSeq" id="WP_377473396.1">
    <property type="nucleotide sequence ID" value="NZ_JBHLWN010000104.1"/>
</dbReference>
<organism evidence="1 2">
    <name type="scientific">Paenibacillus chartarius</name>
    <dbReference type="NCBI Taxonomy" id="747481"/>
    <lineage>
        <taxon>Bacteria</taxon>
        <taxon>Bacillati</taxon>
        <taxon>Bacillota</taxon>
        <taxon>Bacilli</taxon>
        <taxon>Bacillales</taxon>
        <taxon>Paenibacillaceae</taxon>
        <taxon>Paenibacillus</taxon>
    </lineage>
</organism>
<protein>
    <submittedName>
        <fullName evidence="1">Uncharacterized protein</fullName>
    </submittedName>
</protein>
<name>A0ABV6DT37_9BACL</name>
<reference evidence="1 2" key="1">
    <citation type="submission" date="2024-09" db="EMBL/GenBank/DDBJ databases">
        <authorList>
            <person name="Sun Q."/>
            <person name="Mori K."/>
        </authorList>
    </citation>
    <scope>NUCLEOTIDE SEQUENCE [LARGE SCALE GENOMIC DNA]</scope>
    <source>
        <strain evidence="1 2">CCM 7759</strain>
    </source>
</reference>
<evidence type="ECO:0000313" key="1">
    <source>
        <dbReference type="EMBL" id="MFC0215828.1"/>
    </source>
</evidence>